<dbReference type="EMBL" id="MTSU01000022">
    <property type="protein sequence ID" value="ONF91354.1"/>
    <property type="molecule type" value="Genomic_DNA"/>
</dbReference>
<accession>A0AB73LSW1</accession>
<keyword evidence="2" id="KW-1133">Transmembrane helix</keyword>
<dbReference type="AlphaFoldDB" id="A0AB73LSW1"/>
<sequence>MVIVFSTFKILKYEDIMKGVNGRSFALFVLLAFFISISIEAGNRKGSQRVGGSNSKGKGSHYVGGKKGK</sequence>
<evidence type="ECO:0000313" key="3">
    <source>
        <dbReference type="EMBL" id="ONF91354.1"/>
    </source>
</evidence>
<dbReference type="Proteomes" id="UP000189337">
    <property type="component" value="Unassembled WGS sequence"/>
</dbReference>
<comment type="caution">
    <text evidence="3">The sequence shown here is derived from an EMBL/GenBank/DDBJ whole genome shotgun (WGS) entry which is preliminary data.</text>
</comment>
<organism evidence="3 4">
    <name type="scientific">Leptospira santarosai</name>
    <dbReference type="NCBI Taxonomy" id="28183"/>
    <lineage>
        <taxon>Bacteria</taxon>
        <taxon>Pseudomonadati</taxon>
        <taxon>Spirochaetota</taxon>
        <taxon>Spirochaetia</taxon>
        <taxon>Leptospirales</taxon>
        <taxon>Leptospiraceae</taxon>
        <taxon>Leptospira</taxon>
    </lineage>
</organism>
<reference evidence="3 4" key="1">
    <citation type="submission" date="2017-01" db="EMBL/GenBank/DDBJ databases">
        <title>Comparative genomic analysis of Brazilian Leptospira santarosai.</title>
        <authorList>
            <person name="Moreno L.Z."/>
            <person name="Miraglia F."/>
            <person name="Kremer F.S."/>
            <person name="Eslabao M.R."/>
            <person name="Lilenbaum W."/>
            <person name="Dellagostin O.A."/>
            <person name="Moreno A.M."/>
        </authorList>
    </citation>
    <scope>NUCLEOTIDE SEQUENCE [LARGE SCALE GENOMIC DNA]</scope>
    <source>
        <strain evidence="3 4">M52/8-19</strain>
    </source>
</reference>
<keyword evidence="2" id="KW-0472">Membrane</keyword>
<evidence type="ECO:0000313" key="4">
    <source>
        <dbReference type="Proteomes" id="UP000189337"/>
    </source>
</evidence>
<name>A0AB73LSW1_9LEPT</name>
<protein>
    <submittedName>
        <fullName evidence="3">Uncharacterized protein</fullName>
    </submittedName>
</protein>
<proteinExistence type="predicted"/>
<evidence type="ECO:0000256" key="2">
    <source>
        <dbReference type="SAM" id="Phobius"/>
    </source>
</evidence>
<gene>
    <name evidence="3" type="ORF">BWD14_17295</name>
</gene>
<feature type="transmembrane region" description="Helical" evidence="2">
    <location>
        <begin position="20"/>
        <end position="39"/>
    </location>
</feature>
<keyword evidence="2" id="KW-0812">Transmembrane</keyword>
<feature type="region of interest" description="Disordered" evidence="1">
    <location>
        <begin position="44"/>
        <end position="69"/>
    </location>
</feature>
<evidence type="ECO:0000256" key="1">
    <source>
        <dbReference type="SAM" id="MobiDB-lite"/>
    </source>
</evidence>